<evidence type="ECO:0000313" key="4">
    <source>
        <dbReference type="Proteomes" id="UP000321062"/>
    </source>
</evidence>
<dbReference type="Pfam" id="PF00589">
    <property type="entry name" value="Phage_integrase"/>
    <property type="match status" value="1"/>
</dbReference>
<dbReference type="GO" id="GO:0006310">
    <property type="term" value="P:DNA recombination"/>
    <property type="evidence" value="ECO:0007669"/>
    <property type="project" value="UniProtKB-KW"/>
</dbReference>
<dbReference type="PANTHER" id="PTHR30349">
    <property type="entry name" value="PHAGE INTEGRASE-RELATED"/>
    <property type="match status" value="1"/>
</dbReference>
<dbReference type="GO" id="GO:0015074">
    <property type="term" value="P:DNA integration"/>
    <property type="evidence" value="ECO:0007669"/>
    <property type="project" value="UniProtKB-KW"/>
</dbReference>
<dbReference type="GO" id="GO:0003677">
    <property type="term" value="F:DNA binding"/>
    <property type="evidence" value="ECO:0007669"/>
    <property type="project" value="InterPro"/>
</dbReference>
<dbReference type="InterPro" id="IPR050090">
    <property type="entry name" value="Tyrosine_recombinase_XerCD"/>
</dbReference>
<dbReference type="InterPro" id="IPR013762">
    <property type="entry name" value="Integrase-like_cat_sf"/>
</dbReference>
<evidence type="ECO:0000256" key="2">
    <source>
        <dbReference type="ARBA" id="ARBA00023172"/>
    </source>
</evidence>
<gene>
    <name evidence="3" type="ORF">FNA67_02910</name>
</gene>
<keyword evidence="2" id="KW-0233">DNA recombination</keyword>
<sequence>MTVLKRAVRATISLYSRDGRRKYLTPAEREAFVSAAWQCPREDVGTLCLLIAFTGCRISEALALRAWSINLDERFVALKSLKKRGDIVVREIPLPDELIARLTVVHRLGSVDHDTRLWRWTRGRAWLLIKQVMVAAAVSPGPHQTAKGLRHAFGIHAIRSGVPINMVQRWLGHASLATTAIYLGAIGAEERELAARMWTAQTTPPRFAHSSDQLPPDAGRQELR</sequence>
<dbReference type="KEGG" id="yti:FNA67_02910"/>
<dbReference type="InterPro" id="IPR011010">
    <property type="entry name" value="DNA_brk_join_enz"/>
</dbReference>
<name>A0A5B9DJW2_9HYPH</name>
<keyword evidence="4" id="KW-1185">Reference proteome</keyword>
<dbReference type="Gene3D" id="1.10.443.10">
    <property type="entry name" value="Intergrase catalytic core"/>
    <property type="match status" value="1"/>
</dbReference>
<accession>A0A5B9DJW2</accession>
<protein>
    <submittedName>
        <fullName evidence="3">Tyrosine-type recombinase/integrase</fullName>
    </submittedName>
</protein>
<dbReference type="PROSITE" id="PS51898">
    <property type="entry name" value="TYR_RECOMBINASE"/>
    <property type="match status" value="1"/>
</dbReference>
<dbReference type="OrthoDB" id="9801717at2"/>
<organism evidence="3 4">
    <name type="scientific">Paradevosia tibetensis</name>
    <dbReference type="NCBI Taxonomy" id="1447062"/>
    <lineage>
        <taxon>Bacteria</taxon>
        <taxon>Pseudomonadati</taxon>
        <taxon>Pseudomonadota</taxon>
        <taxon>Alphaproteobacteria</taxon>
        <taxon>Hyphomicrobiales</taxon>
        <taxon>Devosiaceae</taxon>
        <taxon>Paradevosia</taxon>
    </lineage>
</organism>
<dbReference type="PANTHER" id="PTHR30349:SF64">
    <property type="entry name" value="PROPHAGE INTEGRASE INTD-RELATED"/>
    <property type="match status" value="1"/>
</dbReference>
<dbReference type="InterPro" id="IPR002104">
    <property type="entry name" value="Integrase_catalytic"/>
</dbReference>
<evidence type="ECO:0000313" key="3">
    <source>
        <dbReference type="EMBL" id="QEE19185.1"/>
    </source>
</evidence>
<dbReference type="Proteomes" id="UP000321062">
    <property type="component" value="Chromosome"/>
</dbReference>
<dbReference type="SUPFAM" id="SSF56349">
    <property type="entry name" value="DNA breaking-rejoining enzymes"/>
    <property type="match status" value="1"/>
</dbReference>
<dbReference type="AlphaFoldDB" id="A0A5B9DJW2"/>
<proteinExistence type="predicted"/>
<reference evidence="3 4" key="1">
    <citation type="journal article" date="2015" name="Int. J. Syst. Evol. Microbiol.">
        <title>Youhaiella tibetensis gen. nov., sp. nov., isolated from subsurface sediment.</title>
        <authorList>
            <person name="Wang Y.X."/>
            <person name="Huang F.Q."/>
            <person name="Nogi Y."/>
            <person name="Pang S.J."/>
            <person name="Wang P.K."/>
            <person name="Lv J."/>
        </authorList>
    </citation>
    <scope>NUCLEOTIDE SEQUENCE [LARGE SCALE GENOMIC DNA]</scope>
    <source>
        <strain evidence="4">fig4</strain>
    </source>
</reference>
<evidence type="ECO:0000256" key="1">
    <source>
        <dbReference type="ARBA" id="ARBA00022908"/>
    </source>
</evidence>
<dbReference type="EMBL" id="CP041690">
    <property type="protein sequence ID" value="QEE19185.1"/>
    <property type="molecule type" value="Genomic_DNA"/>
</dbReference>
<dbReference type="RefSeq" id="WP_147655005.1">
    <property type="nucleotide sequence ID" value="NZ_BMFM01000001.1"/>
</dbReference>
<keyword evidence="1" id="KW-0229">DNA integration</keyword>